<dbReference type="KEGG" id="pog:Pogu_0020"/>
<dbReference type="EMBL" id="CP003316">
    <property type="protein sequence ID" value="AFA38047.1"/>
    <property type="molecule type" value="Genomic_DNA"/>
</dbReference>
<keyword evidence="1" id="KW-0472">Membrane</keyword>
<evidence type="ECO:0000256" key="1">
    <source>
        <dbReference type="SAM" id="Phobius"/>
    </source>
</evidence>
<feature type="transmembrane region" description="Helical" evidence="1">
    <location>
        <begin position="159"/>
        <end position="183"/>
    </location>
</feature>
<sequence>MERTLRTVLLRRDTTPYFNHYKTLTPMSPFRPRAKHEVCKAEAGVWKRAVAIAIPVSLVAGISVALALGPSGLLLAMFVVAYVLALMLHIMPGLALWGIAELYAVRDGVKVFKLKNSEECETNAYTVRILKRVVVWGSNITEGLIRHEIRHTKHWYRDVVILAVFPALIIVLIHIPVAAPALLPMHILVAWITKIEERDADLYGRRNAEEFIKTHGVWERPESRLRRLLRWLFSTHPPRWVRASERYYDKGVSLWRLFAEDLRR</sequence>
<keyword evidence="1" id="KW-1133">Transmembrane helix</keyword>
<accession>H6Q617</accession>
<dbReference type="STRING" id="698757.Pogu_0020"/>
<name>H6Q617_PYROT</name>
<proteinExistence type="predicted"/>
<dbReference type="Proteomes" id="UP000009062">
    <property type="component" value="Chromosome"/>
</dbReference>
<feature type="transmembrane region" description="Helical" evidence="1">
    <location>
        <begin position="74"/>
        <end position="100"/>
    </location>
</feature>
<organism evidence="2 3">
    <name type="scientific">Pyrobaculum oguniense (strain DSM 13380 / JCM 10595 / TE7)</name>
    <dbReference type="NCBI Taxonomy" id="698757"/>
    <lineage>
        <taxon>Archaea</taxon>
        <taxon>Thermoproteota</taxon>
        <taxon>Thermoprotei</taxon>
        <taxon>Thermoproteales</taxon>
        <taxon>Thermoproteaceae</taxon>
        <taxon>Pyrobaculum</taxon>
    </lineage>
</organism>
<evidence type="ECO:0000313" key="2">
    <source>
        <dbReference type="EMBL" id="AFA38047.1"/>
    </source>
</evidence>
<dbReference type="eggNOG" id="arCOG08560">
    <property type="taxonomic scope" value="Archaea"/>
</dbReference>
<feature type="transmembrane region" description="Helical" evidence="1">
    <location>
        <begin position="49"/>
        <end position="68"/>
    </location>
</feature>
<dbReference type="AlphaFoldDB" id="H6Q617"/>
<gene>
    <name evidence="2" type="ordered locus">Pogu_0020</name>
</gene>
<keyword evidence="3" id="KW-1185">Reference proteome</keyword>
<dbReference type="HOGENOM" id="CLU_1052185_0_0_2"/>
<keyword evidence="1" id="KW-0812">Transmembrane</keyword>
<evidence type="ECO:0000313" key="3">
    <source>
        <dbReference type="Proteomes" id="UP000009062"/>
    </source>
</evidence>
<protein>
    <submittedName>
        <fullName evidence="2">Uncharacterized protein</fullName>
    </submittedName>
</protein>
<reference evidence="2 3" key="1">
    <citation type="journal article" date="2012" name="Stand. Genomic Sci.">
        <title>Complete genome sequence of Pyrobaculum oguniense.</title>
        <authorList>
            <person name="Bernick D.L."/>
            <person name="Karplus K."/>
            <person name="Lui L.M."/>
            <person name="Coker J.K."/>
            <person name="Murphy J.N."/>
            <person name="Chan P.P."/>
            <person name="Cozen A.E."/>
            <person name="Lowe T.M."/>
        </authorList>
    </citation>
    <scope>NUCLEOTIDE SEQUENCE [LARGE SCALE GENOMIC DNA]</scope>
    <source>
        <strain evidence="2 3">TE7</strain>
    </source>
</reference>